<evidence type="ECO:0000256" key="2">
    <source>
        <dbReference type="ARBA" id="ARBA00008685"/>
    </source>
</evidence>
<evidence type="ECO:0000256" key="11">
    <source>
        <dbReference type="ARBA" id="ARBA00023286"/>
    </source>
</evidence>
<keyword evidence="5 14" id="KW-0812">Transmembrane</keyword>
<dbReference type="EMBL" id="CAXLJM020000004">
    <property type="protein sequence ID" value="CAL8070421.1"/>
    <property type="molecule type" value="Genomic_DNA"/>
</dbReference>
<feature type="compositionally biased region" description="Basic and acidic residues" evidence="13">
    <location>
        <begin position="574"/>
        <end position="585"/>
    </location>
</feature>
<proteinExistence type="inferred from homology"/>
<evidence type="ECO:0000313" key="18">
    <source>
        <dbReference type="EMBL" id="CAL8070421.1"/>
    </source>
</evidence>
<evidence type="ECO:0000313" key="19">
    <source>
        <dbReference type="Proteomes" id="UP001642540"/>
    </source>
</evidence>
<dbReference type="InterPro" id="IPR019594">
    <property type="entry name" value="Glu/Gly-bd"/>
</dbReference>
<evidence type="ECO:0000259" key="16">
    <source>
        <dbReference type="Pfam" id="PF00060"/>
    </source>
</evidence>
<keyword evidence="19" id="KW-1185">Reference proteome</keyword>
<feature type="domain" description="Ionotropic glutamate receptor L-glutamate and glycine-binding" evidence="17">
    <location>
        <begin position="706"/>
        <end position="793"/>
    </location>
</feature>
<evidence type="ECO:0000256" key="1">
    <source>
        <dbReference type="ARBA" id="ARBA00004651"/>
    </source>
</evidence>
<feature type="transmembrane region" description="Helical" evidence="14">
    <location>
        <begin position="368"/>
        <end position="387"/>
    </location>
</feature>
<keyword evidence="6 14" id="KW-1133">Transmembrane helix</keyword>
<organism evidence="18 19">
    <name type="scientific">Orchesella dallaii</name>
    <dbReference type="NCBI Taxonomy" id="48710"/>
    <lineage>
        <taxon>Eukaryota</taxon>
        <taxon>Metazoa</taxon>
        <taxon>Ecdysozoa</taxon>
        <taxon>Arthropoda</taxon>
        <taxon>Hexapoda</taxon>
        <taxon>Collembola</taxon>
        <taxon>Entomobryomorpha</taxon>
        <taxon>Entomobryoidea</taxon>
        <taxon>Orchesellidae</taxon>
        <taxon>Orchesellinae</taxon>
        <taxon>Orchesella</taxon>
    </lineage>
</organism>
<keyword evidence="4" id="KW-1003">Cell membrane</keyword>
<evidence type="ECO:0000256" key="14">
    <source>
        <dbReference type="SAM" id="Phobius"/>
    </source>
</evidence>
<reference evidence="18 19" key="1">
    <citation type="submission" date="2024-08" db="EMBL/GenBank/DDBJ databases">
        <authorList>
            <person name="Cucini C."/>
            <person name="Frati F."/>
        </authorList>
    </citation>
    <scope>NUCLEOTIDE SEQUENCE [LARGE SCALE GENOMIC DNA]</scope>
</reference>
<dbReference type="PANTHER" id="PTHR42643:SF39">
    <property type="entry name" value="IONOTROPIC RECEPTOR 56A-RELATED"/>
    <property type="match status" value="1"/>
</dbReference>
<feature type="transmembrane region" description="Helical" evidence="14">
    <location>
        <begin position="1338"/>
        <end position="1358"/>
    </location>
</feature>
<dbReference type="Proteomes" id="UP001642540">
    <property type="component" value="Unassembled WGS sequence"/>
</dbReference>
<feature type="domain" description="Ionotropic glutamate receptor C-terminal" evidence="16">
    <location>
        <begin position="1284"/>
        <end position="1561"/>
    </location>
</feature>
<dbReference type="InterPro" id="IPR052192">
    <property type="entry name" value="Insect_Ionotropic_Sensory_Rcpt"/>
</dbReference>
<keyword evidence="8 14" id="KW-0472">Membrane</keyword>
<evidence type="ECO:0000256" key="9">
    <source>
        <dbReference type="ARBA" id="ARBA00023170"/>
    </source>
</evidence>
<keyword evidence="10" id="KW-0325">Glycoprotein</keyword>
<feature type="transmembrane region" description="Helical" evidence="14">
    <location>
        <begin position="393"/>
        <end position="413"/>
    </location>
</feature>
<evidence type="ECO:0000256" key="10">
    <source>
        <dbReference type="ARBA" id="ARBA00023180"/>
    </source>
</evidence>
<keyword evidence="11" id="KW-1071">Ligand-gated ion channel</keyword>
<keyword evidence="3" id="KW-0813">Transport</keyword>
<keyword evidence="15" id="KW-0732">Signal</keyword>
<evidence type="ECO:0000256" key="15">
    <source>
        <dbReference type="SAM" id="SignalP"/>
    </source>
</evidence>
<comment type="similarity">
    <text evidence="2">Belongs to the glutamate-gated ion channel (TC 1.A.10.1) family.</text>
</comment>
<dbReference type="PANTHER" id="PTHR42643">
    <property type="entry name" value="IONOTROPIC RECEPTOR 20A-RELATED"/>
    <property type="match status" value="1"/>
</dbReference>
<gene>
    <name evidence="18" type="ORF">ODALV1_LOCUS1230</name>
</gene>
<dbReference type="Pfam" id="PF10613">
    <property type="entry name" value="Lig_chan-Glu_bd"/>
    <property type="match status" value="1"/>
</dbReference>
<keyword evidence="12" id="KW-0407">Ion channel</keyword>
<dbReference type="SUPFAM" id="SSF53850">
    <property type="entry name" value="Periplasmic binding protein-like II"/>
    <property type="match status" value="3"/>
</dbReference>
<sequence>MNFQTLLLLQLLTLATLSISDKSHNHSVVLSNKSNSLSRFFTSALLQNLQTLWKLLGTRSSVKFIFEEVISEDSLLEWNQIQTQGPYESFTKTINASDQLRLFPNKFLHTRSVVIFIVKSNTIRNIGKLGDPAHDHFIFVARNIQTLNNAFTHSSVIILNTLAHKYGMYLKEDKVGKSIKKIGYLIEPESYTGRFEKSQTLDLRLSPLKQLNGRVINVAYLSIAPVFKLKSRNNTHYNFEGTYHNLLVECANRANFTINYYGNSQPPGHQFPNGSWTGLMGELTTGKADITPVLGISHGRHSSILFTNMITQEVMVFSVRVPGTLLQWTALVHPLDPFIWFLTVVMLILFIILVYVTNMVGPGVQSHLNAISNAIMLSFLVLLEQPADISKRWTLRFVALLWVITGFHITMMYKGNLVGFLTFPDKQIIPKTFHQLSERIDYNVYLHTIGGLELERFKSSPSPTIKGLMKRLIVYKDSRKCILKATQQRTACIAWSNFFLTGLAKYMPPYRKKEMLYVATEPIGTVEICFGVRKGSIYIDAFNYYSSIFVHCGLMQKWRLDIIKLEQRKLIEEDNESNHDAKRSSDGGNDDDDERRPLGSKNLLAVYTLFIFGCVISSIVYVYDEVTLLSTMEQSQAINTVASKYGLIITENVNTMKYLVEPVTYTGKFVEFSEVFINNKFNNLNGRTLRVVHMSVGTTFRHPTPESKTYVGVYYKLLSEAAKKSNFTMDMYKEKIPPRKLQANGSWTGMMGELQQGNADFAAALEISLQRFPYVDYATMTYREIVAFCVRKPKALLQWHALISPLTPRLWFLHVEQPANFSTGPTALRITAILCVIQSFVIGTAYKTNLIGFLTFPEQPNFPKSYIDLSENKEFSLILGSVGGMEHEFFRTSTSPIINGMWMRMRIEADRKHCLEATLKSKTACFSWKNVLKIELIKNSFSNPDLKELYMTDDPMLSTNMATVFKKGCIYQRILNRYFAIARDTGLVSEWLKKFWYDEEQRYRDLFMRGRNQTDVYKYKRAAFRNEENEERPLKIGNLVAISFAYFFGCILASACLLIEMVTHVMARSNFTKGLGDPIHDDFIFISRNLTTLLEVLTRPSVINTLSSKYGMFLQEDRNNTSSQNFGYVIEPETHTGQLERSQSLHLLQTPREQLNGRVISMAFLNISPIFYMVEPNSTQYNFEGSYNNLFMDCAKRGNFTITYYGKPEIPGHHYPNGSWSGLMRELTTGKADMTPVLAMAYSRYPNASFTNMVTREELVFAVRVPSSLLQWSALIHPLEPIVWLLTGVMLVIFILLAYISSMTSKMNPKGHLKAIDSAIMLSCLVLLEQPYEIPKRWTLRFIALLWIVMSFHITMMYKGNLFGFLTFPDKQTIPKTFQELHERNEYSVNLYTIGGVEIEQLKNSASPILKGLLKRLNVYKDSGKCIRRAADEKGACIAWKNFLLSKLAKYLPPQTKQEILYITNEPVGWADLSIAMRKGSIYFGPFNYYSGIYVHSGLMEKWNYDFVKRVQRKSLKGCGKRRNHGSCTISNVNDDENEVLEKPLSISNLLAVYSVLIFGCMLSSLIFLCEYGLNYVSKPSAKPS</sequence>
<evidence type="ECO:0000256" key="3">
    <source>
        <dbReference type="ARBA" id="ARBA00022448"/>
    </source>
</evidence>
<name>A0ABP1PMV0_9HEXA</name>
<evidence type="ECO:0000259" key="17">
    <source>
        <dbReference type="Pfam" id="PF10613"/>
    </source>
</evidence>
<feature type="chain" id="PRO_5045470777" evidence="15">
    <location>
        <begin position="21"/>
        <end position="1585"/>
    </location>
</feature>
<evidence type="ECO:0000256" key="13">
    <source>
        <dbReference type="SAM" id="MobiDB-lite"/>
    </source>
</evidence>
<keyword evidence="7" id="KW-0406">Ion transport</keyword>
<evidence type="ECO:0000256" key="12">
    <source>
        <dbReference type="ARBA" id="ARBA00023303"/>
    </source>
</evidence>
<dbReference type="Gene3D" id="3.40.190.10">
    <property type="entry name" value="Periplasmic binding protein-like II"/>
    <property type="match status" value="3"/>
</dbReference>
<evidence type="ECO:0000256" key="7">
    <source>
        <dbReference type="ARBA" id="ARBA00023065"/>
    </source>
</evidence>
<feature type="transmembrane region" description="Helical" evidence="14">
    <location>
        <begin position="1551"/>
        <end position="1574"/>
    </location>
</feature>
<dbReference type="Gene3D" id="1.10.287.70">
    <property type="match status" value="2"/>
</dbReference>
<feature type="transmembrane region" description="Helical" evidence="14">
    <location>
        <begin position="1039"/>
        <end position="1059"/>
    </location>
</feature>
<protein>
    <submittedName>
        <fullName evidence="18">Uncharacterized protein</fullName>
    </submittedName>
</protein>
<dbReference type="Pfam" id="PF00060">
    <property type="entry name" value="Lig_chan"/>
    <property type="match status" value="1"/>
</dbReference>
<feature type="transmembrane region" description="Helical" evidence="14">
    <location>
        <begin position="604"/>
        <end position="623"/>
    </location>
</feature>
<keyword evidence="9" id="KW-0675">Receptor</keyword>
<evidence type="ECO:0000256" key="8">
    <source>
        <dbReference type="ARBA" id="ARBA00023136"/>
    </source>
</evidence>
<dbReference type="InterPro" id="IPR001320">
    <property type="entry name" value="Iontro_rcpt_C"/>
</dbReference>
<comment type="subcellular location">
    <subcellularLocation>
        <location evidence="1">Cell membrane</location>
        <topology evidence="1">Multi-pass membrane protein</topology>
    </subcellularLocation>
</comment>
<evidence type="ECO:0000256" key="5">
    <source>
        <dbReference type="ARBA" id="ARBA00022692"/>
    </source>
</evidence>
<accession>A0ABP1PMV0</accession>
<evidence type="ECO:0000256" key="6">
    <source>
        <dbReference type="ARBA" id="ARBA00022989"/>
    </source>
</evidence>
<feature type="transmembrane region" description="Helical" evidence="14">
    <location>
        <begin position="1282"/>
        <end position="1301"/>
    </location>
</feature>
<feature type="region of interest" description="Disordered" evidence="13">
    <location>
        <begin position="574"/>
        <end position="595"/>
    </location>
</feature>
<comment type="caution">
    <text evidence="18">The sequence shown here is derived from an EMBL/GenBank/DDBJ whole genome shotgun (WGS) entry which is preliminary data.</text>
</comment>
<feature type="signal peptide" evidence="15">
    <location>
        <begin position="1"/>
        <end position="20"/>
    </location>
</feature>
<feature type="transmembrane region" description="Helical" evidence="14">
    <location>
        <begin position="338"/>
        <end position="356"/>
    </location>
</feature>
<evidence type="ECO:0000256" key="4">
    <source>
        <dbReference type="ARBA" id="ARBA00022475"/>
    </source>
</evidence>